<dbReference type="Proteomes" id="UP001408356">
    <property type="component" value="Unassembled WGS sequence"/>
</dbReference>
<dbReference type="SUPFAM" id="SSF51735">
    <property type="entry name" value="NAD(P)-binding Rossmann-fold domains"/>
    <property type="match status" value="1"/>
</dbReference>
<sequence>MAPKKQDRQYEIVLLGATGYTGSLAADHVVQHLPTNLQWAIAGRSKEKLEHLAAKLKKLAPDRVQPAIEIVSLDQRDQLDAVVRKTTICISVVSYSHVGTQVVEACVENGTDYLDTNGTVTQFGQWFSQYHEKAKTSGIAMTDVHKQLIHACGAFSAPQDLLTWLAVRQLREHTALPTEEVILVIKQMSMAPSGGTVESIFHKSNVDPEIATASRNPWFLSPLEGRMARNPINSLGIRKDPYLGVLVASAFGAHQDRAVVHRTWGLLQGGKEYGPNFHFNEYEGASSSFQGVWKILSGKVLGLFLSLGPVARLFLPKEGDGPDPEISRHTLLELEAVAVADGDKTKKAFARFKFVGSSYHLTAAALAQGAASLLYKRELEGGYEGGNLTPAMLGEDFVERLRAIGVDINTGLL</sequence>
<dbReference type="InterPro" id="IPR051276">
    <property type="entry name" value="Saccharopine_DH-like_oxidrdct"/>
</dbReference>
<dbReference type="Pfam" id="PF03435">
    <property type="entry name" value="Sacchrp_dh_NADP"/>
    <property type="match status" value="1"/>
</dbReference>
<evidence type="ECO:0000259" key="2">
    <source>
        <dbReference type="Pfam" id="PF03435"/>
    </source>
</evidence>
<dbReference type="PANTHER" id="PTHR12286">
    <property type="entry name" value="SACCHAROPINE DEHYDROGENASE-LIKE OXIDOREDUCTASE"/>
    <property type="match status" value="1"/>
</dbReference>
<protein>
    <submittedName>
        <fullName evidence="3">Saccharopine dehydrogenase-domain-containing protein</fullName>
    </submittedName>
</protein>
<accession>A0ABR2V8U6</accession>
<reference evidence="3 4" key="1">
    <citation type="journal article" date="2024" name="J. Plant Pathol.">
        <title>Sequence and assembly of the genome of Seiridium unicorne, isolate CBS 538.82, causal agent of cypress canker disease.</title>
        <authorList>
            <person name="Scali E."/>
            <person name="Rocca G.D."/>
            <person name="Danti R."/>
            <person name="Garbelotto M."/>
            <person name="Barberini S."/>
            <person name="Baroncelli R."/>
            <person name="Emiliani G."/>
        </authorList>
    </citation>
    <scope>NUCLEOTIDE SEQUENCE [LARGE SCALE GENOMIC DNA]</scope>
    <source>
        <strain evidence="3 4">BM-138-508</strain>
    </source>
</reference>
<dbReference type="EMBL" id="JARVKF010000079">
    <property type="protein sequence ID" value="KAK9423332.1"/>
    <property type="molecule type" value="Genomic_DNA"/>
</dbReference>
<dbReference type="InterPro" id="IPR005097">
    <property type="entry name" value="Sacchrp_dh_NADP-bd"/>
</dbReference>
<name>A0ABR2V8U6_9PEZI</name>
<organism evidence="3 4">
    <name type="scientific">Seiridium unicorne</name>
    <dbReference type="NCBI Taxonomy" id="138068"/>
    <lineage>
        <taxon>Eukaryota</taxon>
        <taxon>Fungi</taxon>
        <taxon>Dikarya</taxon>
        <taxon>Ascomycota</taxon>
        <taxon>Pezizomycotina</taxon>
        <taxon>Sordariomycetes</taxon>
        <taxon>Xylariomycetidae</taxon>
        <taxon>Amphisphaeriales</taxon>
        <taxon>Sporocadaceae</taxon>
        <taxon>Seiridium</taxon>
    </lineage>
</organism>
<dbReference type="PANTHER" id="PTHR12286:SF5">
    <property type="entry name" value="SACCHAROPINE DEHYDROGENASE-LIKE OXIDOREDUCTASE"/>
    <property type="match status" value="1"/>
</dbReference>
<evidence type="ECO:0000313" key="4">
    <source>
        <dbReference type="Proteomes" id="UP001408356"/>
    </source>
</evidence>
<dbReference type="InterPro" id="IPR036291">
    <property type="entry name" value="NAD(P)-bd_dom_sf"/>
</dbReference>
<feature type="domain" description="Saccharopine dehydrogenase NADP binding" evidence="2">
    <location>
        <begin position="12"/>
        <end position="139"/>
    </location>
</feature>
<evidence type="ECO:0000313" key="3">
    <source>
        <dbReference type="EMBL" id="KAK9423332.1"/>
    </source>
</evidence>
<comment type="similarity">
    <text evidence="1">Belongs to the saccharopine dehydrogenase family.</text>
</comment>
<dbReference type="Gene3D" id="3.40.50.720">
    <property type="entry name" value="NAD(P)-binding Rossmann-like Domain"/>
    <property type="match status" value="1"/>
</dbReference>
<keyword evidence="4" id="KW-1185">Reference proteome</keyword>
<gene>
    <name evidence="3" type="ORF">SUNI508_04226</name>
</gene>
<evidence type="ECO:0000256" key="1">
    <source>
        <dbReference type="ARBA" id="ARBA00038048"/>
    </source>
</evidence>
<comment type="caution">
    <text evidence="3">The sequence shown here is derived from an EMBL/GenBank/DDBJ whole genome shotgun (WGS) entry which is preliminary data.</text>
</comment>
<proteinExistence type="inferred from homology"/>